<name>A0A327JH69_9HYPH</name>
<dbReference type="GO" id="GO:0003677">
    <property type="term" value="F:DNA binding"/>
    <property type="evidence" value="ECO:0007669"/>
    <property type="project" value="UniProtKB-KW"/>
</dbReference>
<comment type="caution">
    <text evidence="7">The sequence shown here is derived from an EMBL/GenBank/DDBJ whole genome shotgun (WGS) entry which is preliminary data.</text>
</comment>
<keyword evidence="5" id="KW-0804">Transcription</keyword>
<dbReference type="CDD" id="cd00609">
    <property type="entry name" value="AAT_like"/>
    <property type="match status" value="1"/>
</dbReference>
<keyword evidence="2" id="KW-0663">Pyridoxal phosphate</keyword>
<reference evidence="7 8" key="1">
    <citation type="submission" date="2017-07" db="EMBL/GenBank/DDBJ databases">
        <title>Draft Genome Sequences of Select Purple Nonsulfur Bacteria.</title>
        <authorList>
            <person name="Lasarre B."/>
            <person name="Mckinlay J.B."/>
        </authorList>
    </citation>
    <scope>NUCLEOTIDE SEQUENCE [LARGE SCALE GENOMIC DNA]</scope>
    <source>
        <strain evidence="7 8">DSM 11290</strain>
    </source>
</reference>
<organism evidence="7 8">
    <name type="scientific">Rhodobium orientis</name>
    <dbReference type="NCBI Taxonomy" id="34017"/>
    <lineage>
        <taxon>Bacteria</taxon>
        <taxon>Pseudomonadati</taxon>
        <taxon>Pseudomonadota</taxon>
        <taxon>Alphaproteobacteria</taxon>
        <taxon>Hyphomicrobiales</taxon>
        <taxon>Rhodobiaceae</taxon>
        <taxon>Rhodobium</taxon>
    </lineage>
</organism>
<dbReference type="AlphaFoldDB" id="A0A327JH69"/>
<comment type="similarity">
    <text evidence="1">In the C-terminal section; belongs to the class-I pyridoxal-phosphate-dependent aminotransferase family.</text>
</comment>
<dbReference type="OrthoDB" id="9808770at2"/>
<dbReference type="Pfam" id="PF00392">
    <property type="entry name" value="GntR"/>
    <property type="match status" value="1"/>
</dbReference>
<feature type="domain" description="HTH gntR-type" evidence="6">
    <location>
        <begin position="17"/>
        <end position="85"/>
    </location>
</feature>
<proteinExistence type="inferred from homology"/>
<dbReference type="SMART" id="SM00345">
    <property type="entry name" value="HTH_GNTR"/>
    <property type="match status" value="1"/>
</dbReference>
<dbReference type="InterPro" id="IPR036390">
    <property type="entry name" value="WH_DNA-bd_sf"/>
</dbReference>
<dbReference type="InterPro" id="IPR015421">
    <property type="entry name" value="PyrdxlP-dep_Trfase_major"/>
</dbReference>
<dbReference type="EMBL" id="NPEV01000051">
    <property type="protein sequence ID" value="RAI25291.1"/>
    <property type="molecule type" value="Genomic_DNA"/>
</dbReference>
<dbReference type="InterPro" id="IPR000524">
    <property type="entry name" value="Tscrpt_reg_HTH_GntR"/>
</dbReference>
<keyword evidence="8" id="KW-1185">Reference proteome</keyword>
<dbReference type="InterPro" id="IPR036388">
    <property type="entry name" value="WH-like_DNA-bd_sf"/>
</dbReference>
<dbReference type="SUPFAM" id="SSF53383">
    <property type="entry name" value="PLP-dependent transferases"/>
    <property type="match status" value="1"/>
</dbReference>
<protein>
    <recommendedName>
        <fullName evidence="6">HTH gntR-type domain-containing protein</fullName>
    </recommendedName>
</protein>
<evidence type="ECO:0000256" key="1">
    <source>
        <dbReference type="ARBA" id="ARBA00005384"/>
    </source>
</evidence>
<dbReference type="PROSITE" id="PS50949">
    <property type="entry name" value="HTH_GNTR"/>
    <property type="match status" value="1"/>
</dbReference>
<dbReference type="RefSeq" id="WP_111435956.1">
    <property type="nucleotide sequence ID" value="NZ_JACIGG010000032.1"/>
</dbReference>
<evidence type="ECO:0000256" key="5">
    <source>
        <dbReference type="ARBA" id="ARBA00023163"/>
    </source>
</evidence>
<keyword evidence="3" id="KW-0805">Transcription regulation</keyword>
<dbReference type="GO" id="GO:0030170">
    <property type="term" value="F:pyridoxal phosphate binding"/>
    <property type="evidence" value="ECO:0007669"/>
    <property type="project" value="InterPro"/>
</dbReference>
<dbReference type="Pfam" id="PF00155">
    <property type="entry name" value="Aminotran_1_2"/>
    <property type="match status" value="1"/>
</dbReference>
<evidence type="ECO:0000256" key="3">
    <source>
        <dbReference type="ARBA" id="ARBA00023015"/>
    </source>
</evidence>
<evidence type="ECO:0000256" key="2">
    <source>
        <dbReference type="ARBA" id="ARBA00022898"/>
    </source>
</evidence>
<evidence type="ECO:0000313" key="8">
    <source>
        <dbReference type="Proteomes" id="UP000249299"/>
    </source>
</evidence>
<dbReference type="InterPro" id="IPR051446">
    <property type="entry name" value="HTH_trans_reg/aminotransferase"/>
</dbReference>
<evidence type="ECO:0000256" key="4">
    <source>
        <dbReference type="ARBA" id="ARBA00023125"/>
    </source>
</evidence>
<dbReference type="InterPro" id="IPR015424">
    <property type="entry name" value="PyrdxlP-dep_Trfase"/>
</dbReference>
<sequence>MTFPVAGLISLEADGAEALPLQICRQIRDAIVDTTLPAGARLPSSRRLAGDLGVSRNTVLAAFEQLGIEGYLQSRTGAGTFVAATTRGLAVPERPAPASGDPEPGLSARGRVLASIDRSERPGGRAFRPGVPDVRLFPHDLWGRLLRSAARSIEPQYCGYGHFCGLPVLQAAVARHLAETRGVVADPSQVLVVSSAQGALDLCARMLIDPGDVAGLEDPGYKGALVALLGAGAEIADLPVDVDGVDLGGYRGALPKLIYLTPSHQYPLGATLSLERRLAILDFARTAGAHIVEDDYDSEFHYRSRPIPALAGLDGLEGAGRVIYLGTFAKTMMPSIRVAFLVLPKPLVTPFRMALRNTGQVPAAVVQAALAKFLDEGHFRAHIRRVGAIYRRRRDFLVEQLAARCPQLVPDPVPDGGMQLAVFFRDPSVDDRAFAARLAARGIDCTPLASLYRGPGRAGLALGFAIPDEAEIAAGVATIAAVCREIGL</sequence>
<dbReference type="CDD" id="cd07377">
    <property type="entry name" value="WHTH_GntR"/>
    <property type="match status" value="1"/>
</dbReference>
<gene>
    <name evidence="7" type="ORF">CH339_18915</name>
</gene>
<dbReference type="InterPro" id="IPR004839">
    <property type="entry name" value="Aminotransferase_I/II_large"/>
</dbReference>
<dbReference type="Gene3D" id="1.10.10.10">
    <property type="entry name" value="Winged helix-like DNA-binding domain superfamily/Winged helix DNA-binding domain"/>
    <property type="match status" value="1"/>
</dbReference>
<evidence type="ECO:0000259" key="6">
    <source>
        <dbReference type="PROSITE" id="PS50949"/>
    </source>
</evidence>
<accession>A0A327JH69</accession>
<evidence type="ECO:0000313" key="7">
    <source>
        <dbReference type="EMBL" id="RAI25291.1"/>
    </source>
</evidence>
<dbReference type="GO" id="GO:0003700">
    <property type="term" value="F:DNA-binding transcription factor activity"/>
    <property type="evidence" value="ECO:0007669"/>
    <property type="project" value="InterPro"/>
</dbReference>
<dbReference type="Gene3D" id="3.40.640.10">
    <property type="entry name" value="Type I PLP-dependent aspartate aminotransferase-like (Major domain)"/>
    <property type="match status" value="1"/>
</dbReference>
<dbReference type="PANTHER" id="PTHR46577">
    <property type="entry name" value="HTH-TYPE TRANSCRIPTIONAL REGULATORY PROTEIN GABR"/>
    <property type="match status" value="1"/>
</dbReference>
<keyword evidence="4" id="KW-0238">DNA-binding</keyword>
<dbReference type="PANTHER" id="PTHR46577:SF1">
    <property type="entry name" value="HTH-TYPE TRANSCRIPTIONAL REGULATORY PROTEIN GABR"/>
    <property type="match status" value="1"/>
</dbReference>
<dbReference type="PRINTS" id="PR00035">
    <property type="entry name" value="HTHGNTR"/>
</dbReference>
<dbReference type="Proteomes" id="UP000249299">
    <property type="component" value="Unassembled WGS sequence"/>
</dbReference>
<dbReference type="SUPFAM" id="SSF46785">
    <property type="entry name" value="Winged helix' DNA-binding domain"/>
    <property type="match status" value="1"/>
</dbReference>